<evidence type="ECO:0000313" key="2">
    <source>
        <dbReference type="EMBL" id="CAA9994830.1"/>
    </source>
</evidence>
<sequence length="73" mass="8598">MCAPFVQRCTKYNVPRCRFPRQVVPGYKTSDTVNYVDIGRAQSFSGHRLHRRRRHLPPAGRHLSLHTHSMRQK</sequence>
<reference evidence="2 3" key="1">
    <citation type="submission" date="2020-02" db="EMBL/GenBank/DDBJ databases">
        <authorList>
            <person name="Ferguson B K."/>
        </authorList>
    </citation>
    <scope>NUCLEOTIDE SEQUENCE [LARGE SCALE GENOMIC DNA]</scope>
</reference>
<dbReference type="AlphaFoldDB" id="A0A6H5FZ42"/>
<feature type="region of interest" description="Disordered" evidence="1">
    <location>
        <begin position="46"/>
        <end position="73"/>
    </location>
</feature>
<gene>
    <name evidence="2" type="ORF">NTEN_LOCUS1646</name>
</gene>
<evidence type="ECO:0000256" key="1">
    <source>
        <dbReference type="SAM" id="MobiDB-lite"/>
    </source>
</evidence>
<name>A0A6H5FZ42_9HEMI</name>
<evidence type="ECO:0000313" key="3">
    <source>
        <dbReference type="Proteomes" id="UP000479000"/>
    </source>
</evidence>
<feature type="compositionally biased region" description="Basic residues" evidence="1">
    <location>
        <begin position="63"/>
        <end position="73"/>
    </location>
</feature>
<keyword evidence="3" id="KW-1185">Reference proteome</keyword>
<dbReference type="Proteomes" id="UP000479000">
    <property type="component" value="Unassembled WGS sequence"/>
</dbReference>
<feature type="compositionally biased region" description="Basic residues" evidence="1">
    <location>
        <begin position="47"/>
        <end position="56"/>
    </location>
</feature>
<dbReference type="EMBL" id="CADCXU010002671">
    <property type="protein sequence ID" value="CAA9994830.1"/>
    <property type="molecule type" value="Genomic_DNA"/>
</dbReference>
<proteinExistence type="predicted"/>
<organism evidence="2 3">
    <name type="scientific">Nesidiocoris tenuis</name>
    <dbReference type="NCBI Taxonomy" id="355587"/>
    <lineage>
        <taxon>Eukaryota</taxon>
        <taxon>Metazoa</taxon>
        <taxon>Ecdysozoa</taxon>
        <taxon>Arthropoda</taxon>
        <taxon>Hexapoda</taxon>
        <taxon>Insecta</taxon>
        <taxon>Pterygota</taxon>
        <taxon>Neoptera</taxon>
        <taxon>Paraneoptera</taxon>
        <taxon>Hemiptera</taxon>
        <taxon>Heteroptera</taxon>
        <taxon>Panheteroptera</taxon>
        <taxon>Cimicomorpha</taxon>
        <taxon>Miridae</taxon>
        <taxon>Dicyphina</taxon>
        <taxon>Nesidiocoris</taxon>
    </lineage>
</organism>
<feature type="non-terminal residue" evidence="2">
    <location>
        <position position="73"/>
    </location>
</feature>
<accession>A0A6H5FZ42</accession>
<protein>
    <submittedName>
        <fullName evidence="2">Uncharacterized protein</fullName>
    </submittedName>
</protein>